<feature type="chain" id="PRO_5012192374" description="chitinase" evidence="10">
    <location>
        <begin position="23"/>
        <end position="590"/>
    </location>
</feature>
<protein>
    <recommendedName>
        <fullName evidence="2">chitinase</fullName>
        <ecNumber evidence="2">3.2.1.14</ecNumber>
    </recommendedName>
</protein>
<feature type="domain" description="GH18" evidence="11">
    <location>
        <begin position="29"/>
        <end position="336"/>
    </location>
</feature>
<organism evidence="12 13">
    <name type="scientific">Trametes coccinea (strain BRFM310)</name>
    <name type="common">Pycnoporus coccineus</name>
    <dbReference type="NCBI Taxonomy" id="1353009"/>
    <lineage>
        <taxon>Eukaryota</taxon>
        <taxon>Fungi</taxon>
        <taxon>Dikarya</taxon>
        <taxon>Basidiomycota</taxon>
        <taxon>Agaricomycotina</taxon>
        <taxon>Agaricomycetes</taxon>
        <taxon>Polyporales</taxon>
        <taxon>Polyporaceae</taxon>
        <taxon>Trametes</taxon>
    </lineage>
</organism>
<dbReference type="InterPro" id="IPR001579">
    <property type="entry name" value="Glyco_hydro_18_chit_AS"/>
</dbReference>
<dbReference type="Gene3D" id="2.10.10.20">
    <property type="entry name" value="Carbohydrate-binding module superfamily 5/12"/>
    <property type="match status" value="1"/>
</dbReference>
<dbReference type="Proteomes" id="UP000193067">
    <property type="component" value="Unassembled WGS sequence"/>
</dbReference>
<dbReference type="SUPFAM" id="SSF51055">
    <property type="entry name" value="Carbohydrate binding domain"/>
    <property type="match status" value="1"/>
</dbReference>
<keyword evidence="7" id="KW-0326">Glycosidase</keyword>
<dbReference type="SUPFAM" id="SSF51445">
    <property type="entry name" value="(Trans)glycosidases"/>
    <property type="match status" value="1"/>
</dbReference>
<evidence type="ECO:0000313" key="13">
    <source>
        <dbReference type="Proteomes" id="UP000193067"/>
    </source>
</evidence>
<evidence type="ECO:0000256" key="3">
    <source>
        <dbReference type="ARBA" id="ARBA00022669"/>
    </source>
</evidence>
<dbReference type="Gene3D" id="3.20.20.80">
    <property type="entry name" value="Glycosidases"/>
    <property type="match status" value="1"/>
</dbReference>
<dbReference type="CDD" id="cd12215">
    <property type="entry name" value="ChiC_BD"/>
    <property type="match status" value="1"/>
</dbReference>
<keyword evidence="3" id="KW-0147">Chitin-binding</keyword>
<dbReference type="GO" id="GO:0030246">
    <property type="term" value="F:carbohydrate binding"/>
    <property type="evidence" value="ECO:0007669"/>
    <property type="project" value="InterPro"/>
</dbReference>
<evidence type="ECO:0000256" key="2">
    <source>
        <dbReference type="ARBA" id="ARBA00012729"/>
    </source>
</evidence>
<dbReference type="PROSITE" id="PS51910">
    <property type="entry name" value="GH18_2"/>
    <property type="match status" value="1"/>
</dbReference>
<feature type="region of interest" description="Disordered" evidence="9">
    <location>
        <begin position="342"/>
        <end position="549"/>
    </location>
</feature>
<dbReference type="SMART" id="SM00495">
    <property type="entry name" value="ChtBD3"/>
    <property type="match status" value="1"/>
</dbReference>
<dbReference type="GO" id="GO:0005576">
    <property type="term" value="C:extracellular region"/>
    <property type="evidence" value="ECO:0007669"/>
    <property type="project" value="InterPro"/>
</dbReference>
<keyword evidence="8" id="KW-0624">Polysaccharide degradation</keyword>
<dbReference type="InterPro" id="IPR045321">
    <property type="entry name" value="Cts1-like"/>
</dbReference>
<dbReference type="InterPro" id="IPR036573">
    <property type="entry name" value="CBM_sf_5/12"/>
</dbReference>
<dbReference type="GO" id="GO:0008061">
    <property type="term" value="F:chitin binding"/>
    <property type="evidence" value="ECO:0007669"/>
    <property type="project" value="UniProtKB-KW"/>
</dbReference>
<evidence type="ECO:0000313" key="12">
    <source>
        <dbReference type="EMBL" id="OSC97688.1"/>
    </source>
</evidence>
<dbReference type="AlphaFoldDB" id="A0A1Y2I964"/>
<dbReference type="EC" id="3.2.1.14" evidence="2"/>
<dbReference type="PROSITE" id="PS01095">
    <property type="entry name" value="GH18_1"/>
    <property type="match status" value="1"/>
</dbReference>
<evidence type="ECO:0000256" key="1">
    <source>
        <dbReference type="ARBA" id="ARBA00000822"/>
    </source>
</evidence>
<dbReference type="PANTHER" id="PTHR45708:SF49">
    <property type="entry name" value="ENDOCHITINASE"/>
    <property type="match status" value="1"/>
</dbReference>
<dbReference type="GO" id="GO:0006032">
    <property type="term" value="P:chitin catabolic process"/>
    <property type="evidence" value="ECO:0007669"/>
    <property type="project" value="UniProtKB-KW"/>
</dbReference>
<dbReference type="EMBL" id="KZ084147">
    <property type="protein sequence ID" value="OSC97688.1"/>
    <property type="molecule type" value="Genomic_DNA"/>
</dbReference>
<sequence length="590" mass="61163">MSPFRLAAALSALCLAALPAIAFDNSRSDNLAVYWGQNSYGATHLSDTANWQKSIDYYCQDDAIDAIPIAFLNVFQSTGGFPSINLASTCNTDDNGVFPGTSLPNCTFLASAIEYCQSRGKIVTISLGGATGAASFTSAAQATAFGDTIWDLFLGGDSQLRPFGGAVLDGIDLDIEGGNTVYFDSFIARIRELASIAGGKRYYVTAAPQCPYPDGYLGTVLNLASFDAVYVQFYNNWCGLQNYNNIWAWDFSSWDTWAKTVSVNPDVKIYIGAPASSTAAGSGYVDATTLGNIAIQQRGNYSSFGGVMLWDASQAYANNRYDLQVKNIIKIGTGGSTTSSPLTVPTIGISTTTTRTSTTTRASTTGTSTRTGSTTRTSATGTSTPSCTCTCSSGTSTRSSTRTSATGTSSRTSVSGTSSTRSSATGTSTRSSTRTSATGTSAHTSTRTGTSTRTSGTSTGTSTRTSASSTRTSSTATSTSRSSSRSSSSTRASSTSTRGTTTSTRASTTTKATTTSTRASSTTTRTSTTSSSSAPTSTGSTCTASPWSSGTTYVGGNQVSYNGHLWTAKWWSYNDVPGGPAGVWTDNGPC</sequence>
<dbReference type="InterPro" id="IPR003610">
    <property type="entry name" value="CBM5/12"/>
</dbReference>
<keyword evidence="6" id="KW-0119">Carbohydrate metabolism</keyword>
<gene>
    <name evidence="12" type="ORF">PYCCODRAFT_1106774</name>
</gene>
<dbReference type="PANTHER" id="PTHR45708">
    <property type="entry name" value="ENDOCHITINASE"/>
    <property type="match status" value="1"/>
</dbReference>
<feature type="signal peptide" evidence="10">
    <location>
        <begin position="1"/>
        <end position="22"/>
    </location>
</feature>
<dbReference type="InterPro" id="IPR050542">
    <property type="entry name" value="Glycosyl_Hydrlase18_Chitinase"/>
</dbReference>
<evidence type="ECO:0000256" key="6">
    <source>
        <dbReference type="ARBA" id="ARBA00023277"/>
    </source>
</evidence>
<evidence type="ECO:0000259" key="11">
    <source>
        <dbReference type="PROSITE" id="PS51910"/>
    </source>
</evidence>
<evidence type="ECO:0000256" key="7">
    <source>
        <dbReference type="ARBA" id="ARBA00023295"/>
    </source>
</evidence>
<accession>A0A1Y2I964</accession>
<keyword evidence="13" id="KW-1185">Reference proteome</keyword>
<keyword evidence="5" id="KW-0146">Chitin degradation</keyword>
<dbReference type="InterPro" id="IPR001223">
    <property type="entry name" value="Glyco_hydro18_cat"/>
</dbReference>
<evidence type="ECO:0000256" key="10">
    <source>
        <dbReference type="SAM" id="SignalP"/>
    </source>
</evidence>
<keyword evidence="4" id="KW-0378">Hydrolase</keyword>
<name>A0A1Y2I964_TRAC3</name>
<dbReference type="CDD" id="cd02877">
    <property type="entry name" value="GH18_hevamine_XipI_class_III"/>
    <property type="match status" value="1"/>
</dbReference>
<reference evidence="12 13" key="1">
    <citation type="journal article" date="2015" name="Biotechnol. Biofuels">
        <title>Enhanced degradation of softwood versus hardwood by the white-rot fungus Pycnoporus coccineus.</title>
        <authorList>
            <person name="Couturier M."/>
            <person name="Navarro D."/>
            <person name="Chevret D."/>
            <person name="Henrissat B."/>
            <person name="Piumi F."/>
            <person name="Ruiz-Duenas F.J."/>
            <person name="Martinez A.T."/>
            <person name="Grigoriev I.V."/>
            <person name="Riley R."/>
            <person name="Lipzen A."/>
            <person name="Berrin J.G."/>
            <person name="Master E.R."/>
            <person name="Rosso M.N."/>
        </authorList>
    </citation>
    <scope>NUCLEOTIDE SEQUENCE [LARGE SCALE GENOMIC DNA]</scope>
    <source>
        <strain evidence="12 13">BRFM310</strain>
    </source>
</reference>
<proteinExistence type="predicted"/>
<dbReference type="OrthoDB" id="6020543at2759"/>
<keyword evidence="10" id="KW-0732">Signal</keyword>
<comment type="catalytic activity">
    <reaction evidence="1">
        <text>Random endo-hydrolysis of N-acetyl-beta-D-glucosaminide (1-&gt;4)-beta-linkages in chitin and chitodextrins.</text>
        <dbReference type="EC" id="3.2.1.14"/>
    </reaction>
</comment>
<dbReference type="GO" id="GO:0000272">
    <property type="term" value="P:polysaccharide catabolic process"/>
    <property type="evidence" value="ECO:0007669"/>
    <property type="project" value="UniProtKB-KW"/>
</dbReference>
<feature type="compositionally biased region" description="Low complexity" evidence="9">
    <location>
        <begin position="342"/>
        <end position="545"/>
    </location>
</feature>
<evidence type="ECO:0000256" key="8">
    <source>
        <dbReference type="ARBA" id="ARBA00023326"/>
    </source>
</evidence>
<evidence type="ECO:0000256" key="4">
    <source>
        <dbReference type="ARBA" id="ARBA00022801"/>
    </source>
</evidence>
<dbReference type="STRING" id="1353009.A0A1Y2I964"/>
<evidence type="ECO:0000256" key="5">
    <source>
        <dbReference type="ARBA" id="ARBA00023024"/>
    </source>
</evidence>
<dbReference type="Pfam" id="PF02839">
    <property type="entry name" value="CBM_5_12"/>
    <property type="match status" value="1"/>
</dbReference>
<evidence type="ECO:0000256" key="9">
    <source>
        <dbReference type="SAM" id="MobiDB-lite"/>
    </source>
</evidence>
<dbReference type="InterPro" id="IPR017853">
    <property type="entry name" value="GH"/>
</dbReference>
<dbReference type="GO" id="GO:0008843">
    <property type="term" value="F:endochitinase activity"/>
    <property type="evidence" value="ECO:0007669"/>
    <property type="project" value="UniProtKB-EC"/>
</dbReference>